<feature type="short sequence motif" description="GXGXXG" evidence="2">
    <location>
        <begin position="9"/>
        <end position="14"/>
    </location>
</feature>
<protein>
    <submittedName>
        <fullName evidence="4">Patatin family protein</fullName>
    </submittedName>
</protein>
<feature type="active site" description="Proton acceptor" evidence="2">
    <location>
        <position position="161"/>
    </location>
</feature>
<feature type="domain" description="PNPLA" evidence="3">
    <location>
        <begin position="5"/>
        <end position="174"/>
    </location>
</feature>
<evidence type="ECO:0000256" key="2">
    <source>
        <dbReference type="PROSITE-ProRule" id="PRU01161"/>
    </source>
</evidence>
<sequence length="281" mass="31307">MKIGVIDVGGGFRGVYAAGVFDRCLDDKVRFDYCIGVSAGSANAASFLGGQKGRNYTFYTEYGKRRKYMSLGNFIFRRSYIDLDYVYGTLSNSDGENPLNYSAILENPAELEVVATDAADGGAIYFQKSDLSQDAYDIFKASSAIPLVCHPYPVRGRLYFDGAVSDPVPVKRALERGCGKVVLILTKPADTVRSPERDRKLAGMLKRKYPKIAEGLSLRAERYNQGVALARQLEREGRALIIAPETTDGADTLTRDKEILDRFYRRGYRDGGRIREFVQRP</sequence>
<evidence type="ECO:0000313" key="4">
    <source>
        <dbReference type="EMBL" id="HIV25292.1"/>
    </source>
</evidence>
<feature type="short sequence motif" description="GXSXG" evidence="2">
    <location>
        <begin position="36"/>
        <end position="40"/>
    </location>
</feature>
<feature type="active site" description="Nucleophile" evidence="2">
    <location>
        <position position="38"/>
    </location>
</feature>
<keyword evidence="2" id="KW-0378">Hydrolase</keyword>
<feature type="short sequence motif" description="DGA/G" evidence="2">
    <location>
        <begin position="161"/>
        <end position="163"/>
    </location>
</feature>
<evidence type="ECO:0000259" key="3">
    <source>
        <dbReference type="PROSITE" id="PS51635"/>
    </source>
</evidence>
<reference evidence="4" key="2">
    <citation type="journal article" date="2021" name="PeerJ">
        <title>Extensive microbial diversity within the chicken gut microbiome revealed by metagenomics and culture.</title>
        <authorList>
            <person name="Gilroy R."/>
            <person name="Ravi A."/>
            <person name="Getino M."/>
            <person name="Pursley I."/>
            <person name="Horton D.L."/>
            <person name="Alikhan N.F."/>
            <person name="Baker D."/>
            <person name="Gharbi K."/>
            <person name="Hall N."/>
            <person name="Watson M."/>
            <person name="Adriaenssens E.M."/>
            <person name="Foster-Nyarko E."/>
            <person name="Jarju S."/>
            <person name="Secka A."/>
            <person name="Antonio M."/>
            <person name="Oren A."/>
            <person name="Chaudhuri R.R."/>
            <person name="La Ragione R."/>
            <person name="Hildebrand F."/>
            <person name="Pallen M.J."/>
        </authorList>
    </citation>
    <scope>NUCLEOTIDE SEQUENCE</scope>
    <source>
        <strain evidence="4">CHK188-20938</strain>
    </source>
</reference>
<gene>
    <name evidence="4" type="ORF">IAB71_05830</name>
</gene>
<dbReference type="InterPro" id="IPR045943">
    <property type="entry name" value="DUF6363"/>
</dbReference>
<dbReference type="PROSITE" id="PS51635">
    <property type="entry name" value="PNPLA"/>
    <property type="match status" value="1"/>
</dbReference>
<dbReference type="Proteomes" id="UP000824169">
    <property type="component" value="Unassembled WGS sequence"/>
</dbReference>
<reference evidence="4" key="1">
    <citation type="submission" date="2020-10" db="EMBL/GenBank/DDBJ databases">
        <authorList>
            <person name="Gilroy R."/>
        </authorList>
    </citation>
    <scope>NUCLEOTIDE SEQUENCE</scope>
    <source>
        <strain evidence="4">CHK188-20938</strain>
    </source>
</reference>
<organism evidence="4 5">
    <name type="scientific">Candidatus Scatomonas pullistercoris</name>
    <dbReference type="NCBI Taxonomy" id="2840920"/>
    <lineage>
        <taxon>Bacteria</taxon>
        <taxon>Bacillati</taxon>
        <taxon>Bacillota</taxon>
        <taxon>Clostridia</taxon>
        <taxon>Lachnospirales</taxon>
        <taxon>Lachnospiraceae</taxon>
        <taxon>Lachnospiraceae incertae sedis</taxon>
        <taxon>Candidatus Scatomonas</taxon>
    </lineage>
</organism>
<dbReference type="CDD" id="cd07208">
    <property type="entry name" value="Pat_hypo_Ecoli_yjju_like"/>
    <property type="match status" value="1"/>
</dbReference>
<dbReference type="Gene3D" id="3.40.1090.10">
    <property type="entry name" value="Cytosolic phospholipase A2 catalytic domain"/>
    <property type="match status" value="2"/>
</dbReference>
<dbReference type="InterPro" id="IPR016035">
    <property type="entry name" value="Acyl_Trfase/lysoPLipase"/>
</dbReference>
<accession>A0A9D1P3B5</accession>
<evidence type="ECO:0000313" key="5">
    <source>
        <dbReference type="Proteomes" id="UP000824169"/>
    </source>
</evidence>
<dbReference type="Pfam" id="PF01734">
    <property type="entry name" value="Patatin"/>
    <property type="match status" value="1"/>
</dbReference>
<comment type="caution">
    <text evidence="4">The sequence shown here is derived from an EMBL/GenBank/DDBJ whole genome shotgun (WGS) entry which is preliminary data.</text>
</comment>
<dbReference type="InterPro" id="IPR037483">
    <property type="entry name" value="YjjU-like"/>
</dbReference>
<dbReference type="Pfam" id="PF19890">
    <property type="entry name" value="DUF6363"/>
    <property type="match status" value="1"/>
</dbReference>
<dbReference type="SUPFAM" id="SSF52151">
    <property type="entry name" value="FabD/lysophospholipase-like"/>
    <property type="match status" value="1"/>
</dbReference>
<proteinExistence type="predicted"/>
<dbReference type="AlphaFoldDB" id="A0A9D1P3B5"/>
<evidence type="ECO:0000256" key="1">
    <source>
        <dbReference type="ARBA" id="ARBA00023098"/>
    </source>
</evidence>
<name>A0A9D1P3B5_9FIRM</name>
<keyword evidence="1 2" id="KW-0443">Lipid metabolism</keyword>
<dbReference type="EMBL" id="DVOO01000016">
    <property type="protein sequence ID" value="HIV25292.1"/>
    <property type="molecule type" value="Genomic_DNA"/>
</dbReference>
<dbReference type="GO" id="GO:0016787">
    <property type="term" value="F:hydrolase activity"/>
    <property type="evidence" value="ECO:0007669"/>
    <property type="project" value="UniProtKB-UniRule"/>
</dbReference>
<dbReference type="InterPro" id="IPR002641">
    <property type="entry name" value="PNPLA_dom"/>
</dbReference>
<keyword evidence="2" id="KW-0442">Lipid degradation</keyword>
<dbReference type="GO" id="GO:0016042">
    <property type="term" value="P:lipid catabolic process"/>
    <property type="evidence" value="ECO:0007669"/>
    <property type="project" value="UniProtKB-UniRule"/>
</dbReference>